<evidence type="ECO:0000313" key="3">
    <source>
        <dbReference type="Proteomes" id="UP000315816"/>
    </source>
</evidence>
<feature type="coiled-coil region" evidence="1">
    <location>
        <begin position="16"/>
        <end position="43"/>
    </location>
</feature>
<dbReference type="AlphaFoldDB" id="A0A545SYH1"/>
<name>A0A545SYH1_9RHOB</name>
<feature type="coiled-coil region" evidence="1">
    <location>
        <begin position="69"/>
        <end position="100"/>
    </location>
</feature>
<reference evidence="2 3" key="1">
    <citation type="submission" date="2019-06" db="EMBL/GenBank/DDBJ databases">
        <title>A novel species of marine bacteria.</title>
        <authorList>
            <person name="Wang Y."/>
        </authorList>
    </citation>
    <scope>NUCLEOTIDE SEQUENCE [LARGE SCALE GENOMIC DNA]</scope>
    <source>
        <strain evidence="2 3">MA1-10</strain>
    </source>
</reference>
<dbReference type="Proteomes" id="UP000315816">
    <property type="component" value="Unassembled WGS sequence"/>
</dbReference>
<evidence type="ECO:0000313" key="2">
    <source>
        <dbReference type="EMBL" id="TQV70014.1"/>
    </source>
</evidence>
<sequence>MSSPSSQLSDLTALILDRAMAELSNTSARIAGLEKQITDLRERLGALPGYDVESGQNPALSSGHFDHWQKQAQAQVKQLNVQLAQALADHEERLAETRQAFGRNSAINAIQAKMAQEQRNMVQRRVEHQ</sequence>
<keyword evidence="1" id="KW-0175">Coiled coil</keyword>
<dbReference type="EMBL" id="VICH01000002">
    <property type="protein sequence ID" value="TQV70014.1"/>
    <property type="molecule type" value="Genomic_DNA"/>
</dbReference>
<protein>
    <recommendedName>
        <fullName evidence="4">Flagellar export protein FliJ</fullName>
    </recommendedName>
</protein>
<accession>A0A545SYH1</accession>
<organism evidence="2 3">
    <name type="scientific">Aliiroseovarius halocynthiae</name>
    <dbReference type="NCBI Taxonomy" id="985055"/>
    <lineage>
        <taxon>Bacteria</taxon>
        <taxon>Pseudomonadati</taxon>
        <taxon>Pseudomonadota</taxon>
        <taxon>Alphaproteobacteria</taxon>
        <taxon>Rhodobacterales</taxon>
        <taxon>Paracoccaceae</taxon>
        <taxon>Aliiroseovarius</taxon>
    </lineage>
</organism>
<evidence type="ECO:0000256" key="1">
    <source>
        <dbReference type="SAM" id="Coils"/>
    </source>
</evidence>
<gene>
    <name evidence="2" type="ORF">FIL88_01180</name>
</gene>
<proteinExistence type="predicted"/>
<dbReference type="OrthoDB" id="7862333at2"/>
<evidence type="ECO:0008006" key="4">
    <source>
        <dbReference type="Google" id="ProtNLM"/>
    </source>
</evidence>
<dbReference type="RefSeq" id="WP_142851996.1">
    <property type="nucleotide sequence ID" value="NZ_FXWW01000001.1"/>
</dbReference>
<keyword evidence="3" id="KW-1185">Reference proteome</keyword>
<comment type="caution">
    <text evidence="2">The sequence shown here is derived from an EMBL/GenBank/DDBJ whole genome shotgun (WGS) entry which is preliminary data.</text>
</comment>